<dbReference type="EMBL" id="JARKNE010000013">
    <property type="protein sequence ID" value="KAK5771586.1"/>
    <property type="molecule type" value="Genomic_DNA"/>
</dbReference>
<comment type="caution">
    <text evidence="1">The sequence shown here is derived from an EMBL/GenBank/DDBJ whole genome shotgun (WGS) entry which is preliminary data.</text>
</comment>
<name>A0ABR0ME95_GOSAR</name>
<keyword evidence="2" id="KW-1185">Reference proteome</keyword>
<dbReference type="Proteomes" id="UP001358586">
    <property type="component" value="Chromosome 13"/>
</dbReference>
<gene>
    <name evidence="1" type="ORF">PVK06_047807</name>
</gene>
<evidence type="ECO:0000313" key="2">
    <source>
        <dbReference type="Proteomes" id="UP001358586"/>
    </source>
</evidence>
<accession>A0ABR0ME95</accession>
<reference evidence="1 2" key="1">
    <citation type="submission" date="2023-03" db="EMBL/GenBank/DDBJ databases">
        <title>WGS of Gossypium arboreum.</title>
        <authorList>
            <person name="Yu D."/>
        </authorList>
    </citation>
    <scope>NUCLEOTIDE SEQUENCE [LARGE SCALE GENOMIC DNA]</scope>
    <source>
        <tissue evidence="1">Leaf</tissue>
    </source>
</reference>
<sequence length="106" mass="12730">MNHLVLELWKSNPEIMLRSSVRNNPNEGRGVPNLAYQALLREMERMMQNQLKPIQEWLDQLEGRPHLYNEPIYNHNEDVYLHNEVVHLYLETDHLMFLMLNGNKHL</sequence>
<evidence type="ECO:0000313" key="1">
    <source>
        <dbReference type="EMBL" id="KAK5771586.1"/>
    </source>
</evidence>
<protein>
    <submittedName>
        <fullName evidence="1">Uncharacterized protein</fullName>
    </submittedName>
</protein>
<organism evidence="1 2">
    <name type="scientific">Gossypium arboreum</name>
    <name type="common">Tree cotton</name>
    <name type="synonym">Gossypium nanking</name>
    <dbReference type="NCBI Taxonomy" id="29729"/>
    <lineage>
        <taxon>Eukaryota</taxon>
        <taxon>Viridiplantae</taxon>
        <taxon>Streptophyta</taxon>
        <taxon>Embryophyta</taxon>
        <taxon>Tracheophyta</taxon>
        <taxon>Spermatophyta</taxon>
        <taxon>Magnoliopsida</taxon>
        <taxon>eudicotyledons</taxon>
        <taxon>Gunneridae</taxon>
        <taxon>Pentapetalae</taxon>
        <taxon>rosids</taxon>
        <taxon>malvids</taxon>
        <taxon>Malvales</taxon>
        <taxon>Malvaceae</taxon>
        <taxon>Malvoideae</taxon>
        <taxon>Gossypium</taxon>
    </lineage>
</organism>
<proteinExistence type="predicted"/>